<name>A0A5N5FTP3_9ROSA</name>
<feature type="repeat" description="PPR" evidence="2">
    <location>
        <begin position="659"/>
        <end position="693"/>
    </location>
</feature>
<organism evidence="5 6">
    <name type="scientific">Pyrus ussuriensis x Pyrus communis</name>
    <dbReference type="NCBI Taxonomy" id="2448454"/>
    <lineage>
        <taxon>Eukaryota</taxon>
        <taxon>Viridiplantae</taxon>
        <taxon>Streptophyta</taxon>
        <taxon>Embryophyta</taxon>
        <taxon>Tracheophyta</taxon>
        <taxon>Spermatophyta</taxon>
        <taxon>Magnoliopsida</taxon>
        <taxon>eudicotyledons</taxon>
        <taxon>Gunneridae</taxon>
        <taxon>Pentapetalae</taxon>
        <taxon>rosids</taxon>
        <taxon>fabids</taxon>
        <taxon>Rosales</taxon>
        <taxon>Rosaceae</taxon>
        <taxon>Amygdaloideae</taxon>
        <taxon>Maleae</taxon>
        <taxon>Pyrus</taxon>
    </lineage>
</organism>
<proteinExistence type="predicted"/>
<feature type="repeat" description="PPR" evidence="2">
    <location>
        <begin position="921"/>
        <end position="955"/>
    </location>
</feature>
<dbReference type="Pfam" id="PF12854">
    <property type="entry name" value="PPR_1"/>
    <property type="match status" value="1"/>
</dbReference>
<evidence type="ECO:0000256" key="3">
    <source>
        <dbReference type="SAM" id="Coils"/>
    </source>
</evidence>
<evidence type="ECO:0000313" key="6">
    <source>
        <dbReference type="Proteomes" id="UP000327157"/>
    </source>
</evidence>
<evidence type="ECO:0000256" key="2">
    <source>
        <dbReference type="PROSITE-ProRule" id="PRU00708"/>
    </source>
</evidence>
<feature type="coiled-coil region" evidence="3">
    <location>
        <begin position="53"/>
        <end position="80"/>
    </location>
</feature>
<feature type="repeat" description="PPR" evidence="2">
    <location>
        <begin position="375"/>
        <end position="409"/>
    </location>
</feature>
<dbReference type="Proteomes" id="UP000327157">
    <property type="component" value="Chromosome 11"/>
</dbReference>
<feature type="repeat" description="PPR" evidence="2">
    <location>
        <begin position="340"/>
        <end position="374"/>
    </location>
</feature>
<keyword evidence="4" id="KW-0812">Transmembrane</keyword>
<dbReference type="InterPro" id="IPR002885">
    <property type="entry name" value="PPR_rpt"/>
</dbReference>
<evidence type="ECO:0000256" key="4">
    <source>
        <dbReference type="SAM" id="Phobius"/>
    </source>
</evidence>
<evidence type="ECO:0000256" key="1">
    <source>
        <dbReference type="ARBA" id="ARBA00022737"/>
    </source>
</evidence>
<gene>
    <name evidence="5" type="ORF">D8674_006223</name>
</gene>
<dbReference type="Pfam" id="PF01535">
    <property type="entry name" value="PPR"/>
    <property type="match status" value="2"/>
</dbReference>
<dbReference type="InterPro" id="IPR011990">
    <property type="entry name" value="TPR-like_helical_dom_sf"/>
</dbReference>
<feature type="repeat" description="PPR" evidence="2">
    <location>
        <begin position="445"/>
        <end position="475"/>
    </location>
</feature>
<dbReference type="PANTHER" id="PTHR47942">
    <property type="entry name" value="TETRATRICOPEPTIDE REPEAT (TPR)-LIKE SUPERFAMILY PROTEIN-RELATED"/>
    <property type="match status" value="1"/>
</dbReference>
<dbReference type="Pfam" id="PF13041">
    <property type="entry name" value="PPR_2"/>
    <property type="match status" value="6"/>
</dbReference>
<feature type="repeat" description="PPR" evidence="2">
    <location>
        <begin position="804"/>
        <end position="838"/>
    </location>
</feature>
<reference evidence="5 6" key="1">
    <citation type="submission" date="2019-09" db="EMBL/GenBank/DDBJ databases">
        <authorList>
            <person name="Ou C."/>
        </authorList>
    </citation>
    <scope>NUCLEOTIDE SEQUENCE [LARGE SCALE GENOMIC DNA]</scope>
    <source>
        <strain evidence="5">S2</strain>
        <tissue evidence="5">Leaf</tissue>
    </source>
</reference>
<dbReference type="NCBIfam" id="TIGR00756">
    <property type="entry name" value="PPR"/>
    <property type="match status" value="8"/>
</dbReference>
<feature type="transmembrane region" description="Helical" evidence="4">
    <location>
        <begin position="157"/>
        <end position="183"/>
    </location>
</feature>
<dbReference type="Pfam" id="PF13812">
    <property type="entry name" value="PPR_3"/>
    <property type="match status" value="1"/>
</dbReference>
<feature type="repeat" description="PPR" evidence="2">
    <location>
        <begin position="410"/>
        <end position="444"/>
    </location>
</feature>
<comment type="caution">
    <text evidence="5">The sequence shown here is derived from an EMBL/GenBank/DDBJ whole genome shotgun (WGS) entry which is preliminary data.</text>
</comment>
<accession>A0A5N5FTP3</accession>
<evidence type="ECO:0000313" key="5">
    <source>
        <dbReference type="EMBL" id="KAB2606506.1"/>
    </source>
</evidence>
<dbReference type="Gene3D" id="1.25.40.10">
    <property type="entry name" value="Tetratricopeptide repeat domain"/>
    <property type="match status" value="8"/>
</dbReference>
<feature type="repeat" description="PPR" evidence="2">
    <location>
        <begin position="956"/>
        <end position="990"/>
    </location>
</feature>
<keyword evidence="6" id="KW-1185">Reference proteome</keyword>
<feature type="transmembrane region" description="Helical" evidence="4">
    <location>
        <begin position="127"/>
        <end position="145"/>
    </location>
</feature>
<keyword evidence="4" id="KW-1133">Transmembrane helix</keyword>
<keyword evidence="1" id="KW-0677">Repeat</keyword>
<dbReference type="EMBL" id="SMOL01000559">
    <property type="protein sequence ID" value="KAB2606506.1"/>
    <property type="molecule type" value="Genomic_DNA"/>
</dbReference>
<dbReference type="PROSITE" id="PS51375">
    <property type="entry name" value="PPR"/>
    <property type="match status" value="12"/>
</dbReference>
<sequence length="1114" mass="126651">MNITSQKKEKKNIHKMWSTLLYNFLSKGHEKLKWNALKKQKINGNKLRKSGIREKEMKTLRKFERTIDAKQTEKMSAERSKWKGKRKERELMRHWFFIWTRIAAFNLEKRIKYIVGVEVKWWMKRLFLLLVSFLFVQKFSAYIMLLQLEFQKICDHVHFIFFAMHLLMELVPKGFVIMSIVYFNTLPLKLKPFHIAPPLSFSSAKLDRSIPMTIQNPPMSAPSHFQSYSSAIPPCKTHLYASFFCILVHLYLTCGRFSNASGAFRSVRNHGLVPDWTLWNQLLYQFNASGWVSQVSLLYSEMLSCGVMPNVFTRNILIHSFCKVGHLSFALDFLRTGEIDTVSYNTVICGFCKQGLAYQAFGLLTQMVKRDIPIDSYTCNTLVKGFCQIGLVEYAARVMDNLVDGGIPQDVVGFNTLIAGHCKAGQVSQALELMDRMGGESLSPDIITYNTLIHGFCSTVDFARAKSLIDTMLRSQTNEECLNDERDDGHNQTEDKNLKPNLMKHSTLISSYSKRQGLEEALSLSEEMVMNGIYLDVLAYSSIINGLCKYGRLSEAKVLLREMEETGVDPNHISYTTLVDFLFKAVHGLVFDFVGKSDDVKDLFRTISKLGLVPNFITHSAFIHGLYNLGDMNDAESEGKLGEAMSLFREMVQKNILPNAFVYATRIDGCFKAGKQELALDLYNEMNMGGVEGNNFVLDTFLNNMKRRRRKEEAEGLIMDMTSGGLFLDRVNYTSLMDGYFKERQESKNIGFDVVAYNVLMNGLLRLGKYEAISVCTGMKKLEGDAENAFELWHEMKCQGLIPNSNTCNILIQGLCNANEIEKTIDALNGMLVVGSLPTYLFIEFCLMRLQRVEELIQFCRCIISLYVWGLTSIEMFIIISSLSCQIATYNAFICGYCRSNHMKRAFATYSQMLAEGVSPNTEAYNLLLGGLSSASLMTNAEELFGQMKNRGFVPNASTYDSLVSSRGKKGNKKEAIRLYCEMVSKGFVPKTSTYNILISDFSQAGKMSQARELMNEMQTGGTSPNSSTYNILICGWCWLSKQPELERSLKKSYRVEAKRLLTDMKDKGYVRCESTLLCISSTFARPGKKADAQRLLKELYKKKSYDQEMMGVK</sequence>
<keyword evidence="3" id="KW-0175">Coiled coil</keyword>
<feature type="repeat" description="PPR" evidence="2">
    <location>
        <begin position="886"/>
        <end position="920"/>
    </location>
</feature>
<protein>
    <submittedName>
        <fullName evidence="5">Pentatricopeptide repeat-containing protein</fullName>
    </submittedName>
</protein>
<feature type="repeat" description="PPR" evidence="2">
    <location>
        <begin position="991"/>
        <end position="1025"/>
    </location>
</feature>
<reference evidence="6" key="2">
    <citation type="submission" date="2019-10" db="EMBL/GenBank/DDBJ databases">
        <title>A de novo genome assembly of a pear dwarfing rootstock.</title>
        <authorList>
            <person name="Wang F."/>
            <person name="Wang J."/>
            <person name="Li S."/>
            <person name="Zhang Y."/>
            <person name="Fang M."/>
            <person name="Ma L."/>
            <person name="Zhao Y."/>
            <person name="Jiang S."/>
        </authorList>
    </citation>
    <scope>NUCLEOTIDE SEQUENCE [LARGE SCALE GENOMIC DNA]</scope>
</reference>
<feature type="repeat" description="PPR" evidence="2">
    <location>
        <begin position="536"/>
        <end position="570"/>
    </location>
</feature>
<dbReference type="OrthoDB" id="185373at2759"/>
<keyword evidence="4" id="KW-0472">Membrane</keyword>
<dbReference type="AlphaFoldDB" id="A0A5N5FTP3"/>
<dbReference type="PANTHER" id="PTHR47942:SF16">
    <property type="entry name" value="PENTATRICOPEPTIDE REPEAT DOMAIN CONTAINING PROTEIN-RELATED"/>
    <property type="match status" value="1"/>
</dbReference>
<feature type="repeat" description="PPR" evidence="2">
    <location>
        <begin position="501"/>
        <end position="535"/>
    </location>
</feature>
<reference evidence="5 6" key="3">
    <citation type="submission" date="2019-11" db="EMBL/GenBank/DDBJ databases">
        <title>A de novo genome assembly of a pear dwarfing rootstock.</title>
        <authorList>
            <person name="Wang F."/>
            <person name="Wang J."/>
            <person name="Li S."/>
            <person name="Zhang Y."/>
            <person name="Fang M."/>
            <person name="Ma L."/>
            <person name="Zhao Y."/>
            <person name="Jiang S."/>
        </authorList>
    </citation>
    <scope>NUCLEOTIDE SEQUENCE [LARGE SCALE GENOMIC DNA]</scope>
    <source>
        <strain evidence="5">S2</strain>
        <tissue evidence="5">Leaf</tissue>
    </source>
</reference>
<dbReference type="InterPro" id="IPR051222">
    <property type="entry name" value="PPR/CCM1_RNA-binding"/>
</dbReference>